<accession>A0A7M2WVG6</accession>
<dbReference type="EMBL" id="CP063458">
    <property type="protein sequence ID" value="QOV88480.1"/>
    <property type="molecule type" value="Genomic_DNA"/>
</dbReference>
<dbReference type="KEGG" id="hbs:IPV69_19845"/>
<dbReference type="Gene3D" id="3.40.630.40">
    <property type="entry name" value="Zn-dependent exopeptidases"/>
    <property type="match status" value="1"/>
</dbReference>
<organism evidence="1 2">
    <name type="scientific">Humisphaera borealis</name>
    <dbReference type="NCBI Taxonomy" id="2807512"/>
    <lineage>
        <taxon>Bacteria</taxon>
        <taxon>Pseudomonadati</taxon>
        <taxon>Planctomycetota</taxon>
        <taxon>Phycisphaerae</taxon>
        <taxon>Tepidisphaerales</taxon>
        <taxon>Tepidisphaeraceae</taxon>
        <taxon>Humisphaera</taxon>
    </lineage>
</organism>
<dbReference type="RefSeq" id="WP_206291464.1">
    <property type="nucleotide sequence ID" value="NZ_CP063458.1"/>
</dbReference>
<dbReference type="InterPro" id="IPR007709">
    <property type="entry name" value="N-FG_amidohydro"/>
</dbReference>
<reference evidence="1 2" key="1">
    <citation type="submission" date="2020-10" db="EMBL/GenBank/DDBJ databases">
        <title>Wide distribution of Phycisphaera-like planctomycetes from WD2101 soil group in peatlands and genome analysis of the first cultivated representative.</title>
        <authorList>
            <person name="Dedysh S.N."/>
            <person name="Beletsky A.V."/>
            <person name="Ivanova A."/>
            <person name="Kulichevskaya I.S."/>
            <person name="Suzina N.E."/>
            <person name="Philippov D.A."/>
            <person name="Rakitin A.L."/>
            <person name="Mardanov A.V."/>
            <person name="Ravin N.V."/>
        </authorList>
    </citation>
    <scope>NUCLEOTIDE SEQUENCE [LARGE SCALE GENOMIC DNA]</scope>
    <source>
        <strain evidence="1 2">M1803</strain>
    </source>
</reference>
<evidence type="ECO:0000313" key="1">
    <source>
        <dbReference type="EMBL" id="QOV88480.1"/>
    </source>
</evidence>
<dbReference type="SUPFAM" id="SSF53187">
    <property type="entry name" value="Zn-dependent exopeptidases"/>
    <property type="match status" value="1"/>
</dbReference>
<gene>
    <name evidence="1" type="ORF">IPV69_19845</name>
</gene>
<sequence length="280" mass="29981">MNHSKLNGLWMFIALVAGVTSLRAAEPEALVTIGKGTLPIILSSPHGGRTAIPDTPPRKGEGIQKFVAVRDDNTAELTEKLADAIEKQLGGRPYVVIARFERKFADPNRVAADAYEHPNAKTHYDAYHKAIKDAAAEVKAKWGRGLLLDIHGQAVTPDGIYRGTRDGKAVAELLKREGEAAVVGPKSLFGLLGAAGYPILPEKPPTGIGTEARYNGGYIVDAYGSHQGTAIDAIQMEFGGKLRAKDRLDKTAADVAKAVAEFSTKYLPRLGDATEKKTSK</sequence>
<dbReference type="Pfam" id="PF05013">
    <property type="entry name" value="FGase"/>
    <property type="match status" value="1"/>
</dbReference>
<name>A0A7M2WVG6_9BACT</name>
<protein>
    <submittedName>
        <fullName evidence="1">N-formylglutamate amidohydrolase</fullName>
    </submittedName>
</protein>
<evidence type="ECO:0000313" key="2">
    <source>
        <dbReference type="Proteomes" id="UP000593765"/>
    </source>
</evidence>
<dbReference type="Proteomes" id="UP000593765">
    <property type="component" value="Chromosome"/>
</dbReference>
<proteinExistence type="predicted"/>
<keyword evidence="2" id="KW-1185">Reference proteome</keyword>
<dbReference type="AlphaFoldDB" id="A0A7M2WVG6"/>